<evidence type="ECO:0000313" key="3">
    <source>
        <dbReference type="Proteomes" id="UP000183788"/>
    </source>
</evidence>
<evidence type="ECO:0000259" key="1">
    <source>
        <dbReference type="Pfam" id="PF13847"/>
    </source>
</evidence>
<dbReference type="InterPro" id="IPR029063">
    <property type="entry name" value="SAM-dependent_MTases_sf"/>
</dbReference>
<dbReference type="InterPro" id="IPR025714">
    <property type="entry name" value="Methyltranfer_dom"/>
</dbReference>
<accession>A0A1K1SS86</accession>
<evidence type="ECO:0000313" key="2">
    <source>
        <dbReference type="EMBL" id="SFW86951.1"/>
    </source>
</evidence>
<dbReference type="Gene3D" id="3.40.50.150">
    <property type="entry name" value="Vaccinia Virus protein VP39"/>
    <property type="match status" value="1"/>
</dbReference>
<dbReference type="CDD" id="cd02440">
    <property type="entry name" value="AdoMet_MTases"/>
    <property type="match status" value="1"/>
</dbReference>
<protein>
    <submittedName>
        <fullName evidence="2">Methyltransferase domain-containing protein</fullName>
    </submittedName>
</protein>
<keyword evidence="2" id="KW-0808">Transferase</keyword>
<dbReference type="Pfam" id="PF13847">
    <property type="entry name" value="Methyltransf_31"/>
    <property type="match status" value="1"/>
</dbReference>
<dbReference type="GO" id="GO:0008168">
    <property type="term" value="F:methyltransferase activity"/>
    <property type="evidence" value="ECO:0007669"/>
    <property type="project" value="UniProtKB-KW"/>
</dbReference>
<feature type="domain" description="Methyltransferase" evidence="1">
    <location>
        <begin position="40"/>
        <end position="110"/>
    </location>
</feature>
<keyword evidence="2" id="KW-0489">Methyltransferase</keyword>
<sequence>MFTSDDAFDQIYPQGMQQLSKRHWTPFQIAVASAAFLAHKPGTKILDIGSGVGKFCLIGAHFHPDSYFYGIEQREELYLYARTAKEVLKVENASFICGNFTRFNANQYDSFYFYNAFFEHLKPEDGIDQQLNYSPDLYDYYTRYMQDIMDQRVAGTRLVTYYSMGDEVPDSYQLVDASDDMLLKMWIKR</sequence>
<dbReference type="Proteomes" id="UP000183788">
    <property type="component" value="Unassembled WGS sequence"/>
</dbReference>
<dbReference type="GO" id="GO:0032259">
    <property type="term" value="P:methylation"/>
    <property type="evidence" value="ECO:0007669"/>
    <property type="project" value="UniProtKB-KW"/>
</dbReference>
<gene>
    <name evidence="2" type="ORF">SAMN05661012_05997</name>
</gene>
<name>A0A1K1SS86_9BACT</name>
<dbReference type="AlphaFoldDB" id="A0A1K1SS86"/>
<reference evidence="2 3" key="1">
    <citation type="submission" date="2016-11" db="EMBL/GenBank/DDBJ databases">
        <authorList>
            <person name="Jaros S."/>
            <person name="Januszkiewicz K."/>
            <person name="Wedrychowicz H."/>
        </authorList>
    </citation>
    <scope>NUCLEOTIDE SEQUENCE [LARGE SCALE GENOMIC DNA]</scope>
    <source>
        <strain evidence="2 3">DSM 784</strain>
    </source>
</reference>
<organism evidence="2 3">
    <name type="scientific">Chitinophaga sancti</name>
    <dbReference type="NCBI Taxonomy" id="1004"/>
    <lineage>
        <taxon>Bacteria</taxon>
        <taxon>Pseudomonadati</taxon>
        <taxon>Bacteroidota</taxon>
        <taxon>Chitinophagia</taxon>
        <taxon>Chitinophagales</taxon>
        <taxon>Chitinophagaceae</taxon>
        <taxon>Chitinophaga</taxon>
    </lineage>
</organism>
<dbReference type="STRING" id="1004.SAMN05661012_05997"/>
<dbReference type="SUPFAM" id="SSF53335">
    <property type="entry name" value="S-adenosyl-L-methionine-dependent methyltransferases"/>
    <property type="match status" value="1"/>
</dbReference>
<dbReference type="EMBL" id="FPIZ01000030">
    <property type="protein sequence ID" value="SFW86951.1"/>
    <property type="molecule type" value="Genomic_DNA"/>
</dbReference>
<proteinExistence type="predicted"/>